<comment type="caution">
    <text evidence="1">The sequence shown here is derived from an EMBL/GenBank/DDBJ whole genome shotgun (WGS) entry which is preliminary data.</text>
</comment>
<organism evidence="1 2">
    <name type="scientific">Actinomadura vinacea</name>
    <dbReference type="NCBI Taxonomy" id="115336"/>
    <lineage>
        <taxon>Bacteria</taxon>
        <taxon>Bacillati</taxon>
        <taxon>Actinomycetota</taxon>
        <taxon>Actinomycetes</taxon>
        <taxon>Streptosporangiales</taxon>
        <taxon>Thermomonosporaceae</taxon>
        <taxon>Actinomadura</taxon>
    </lineage>
</organism>
<accession>A0ABP5WLG0</accession>
<dbReference type="Proteomes" id="UP001501231">
    <property type="component" value="Unassembled WGS sequence"/>
</dbReference>
<dbReference type="EMBL" id="BAAARW010000020">
    <property type="protein sequence ID" value="GAA2429871.1"/>
    <property type="molecule type" value="Genomic_DNA"/>
</dbReference>
<gene>
    <name evidence="1" type="ORF">GCM10010191_49090</name>
</gene>
<evidence type="ECO:0000313" key="1">
    <source>
        <dbReference type="EMBL" id="GAA2429871.1"/>
    </source>
</evidence>
<keyword evidence="2" id="KW-1185">Reference proteome</keyword>
<name>A0ABP5WLG0_9ACTN</name>
<protein>
    <submittedName>
        <fullName evidence="1">Uncharacterized protein</fullName>
    </submittedName>
</protein>
<proteinExistence type="predicted"/>
<sequence>MRIIAVSLFALALYVVADSLRTLLGSEEAEHSALGLILAGLSLTLPPDRIKPKPA</sequence>
<reference evidence="2" key="1">
    <citation type="journal article" date="2019" name="Int. J. Syst. Evol. Microbiol.">
        <title>The Global Catalogue of Microorganisms (GCM) 10K type strain sequencing project: providing services to taxonomists for standard genome sequencing and annotation.</title>
        <authorList>
            <consortium name="The Broad Institute Genomics Platform"/>
            <consortium name="The Broad Institute Genome Sequencing Center for Infectious Disease"/>
            <person name="Wu L."/>
            <person name="Ma J."/>
        </authorList>
    </citation>
    <scope>NUCLEOTIDE SEQUENCE [LARGE SCALE GENOMIC DNA]</scope>
    <source>
        <strain evidence="2">JCM 3325</strain>
    </source>
</reference>
<evidence type="ECO:0000313" key="2">
    <source>
        <dbReference type="Proteomes" id="UP001501231"/>
    </source>
</evidence>